<dbReference type="PANTHER" id="PTHR43229:SF2">
    <property type="entry name" value="NODULATION PROTEIN J"/>
    <property type="match status" value="1"/>
</dbReference>
<feature type="transmembrane region" description="Helical" evidence="5">
    <location>
        <begin position="217"/>
        <end position="236"/>
    </location>
</feature>
<keyword evidence="3 5" id="KW-1133">Transmembrane helix</keyword>
<dbReference type="Proteomes" id="UP000055060">
    <property type="component" value="Unassembled WGS sequence"/>
</dbReference>
<dbReference type="InterPro" id="IPR013525">
    <property type="entry name" value="ABC2_TM"/>
</dbReference>
<organism evidence="7">
    <name type="scientific">Longilinea arvoryzae</name>
    <dbReference type="NCBI Taxonomy" id="360412"/>
    <lineage>
        <taxon>Bacteria</taxon>
        <taxon>Bacillati</taxon>
        <taxon>Chloroflexota</taxon>
        <taxon>Anaerolineae</taxon>
        <taxon>Anaerolineales</taxon>
        <taxon>Anaerolineaceae</taxon>
        <taxon>Longilinea</taxon>
    </lineage>
</organism>
<keyword evidence="8" id="KW-1185">Reference proteome</keyword>
<dbReference type="InterPro" id="IPR051784">
    <property type="entry name" value="Nod_factor_ABC_transporter"/>
</dbReference>
<evidence type="ECO:0000313" key="7">
    <source>
        <dbReference type="EMBL" id="GAP15079.1"/>
    </source>
</evidence>
<evidence type="ECO:0000256" key="5">
    <source>
        <dbReference type="RuleBase" id="RU361157"/>
    </source>
</evidence>
<dbReference type="AlphaFoldDB" id="A0A0S7BBL6"/>
<dbReference type="PROSITE" id="PS51012">
    <property type="entry name" value="ABC_TM2"/>
    <property type="match status" value="1"/>
</dbReference>
<dbReference type="PANTHER" id="PTHR43229">
    <property type="entry name" value="NODULATION PROTEIN J"/>
    <property type="match status" value="1"/>
</dbReference>
<gene>
    <name evidence="7" type="ORF">LARV_02859</name>
</gene>
<feature type="transmembrane region" description="Helical" evidence="5">
    <location>
        <begin position="126"/>
        <end position="148"/>
    </location>
</feature>
<dbReference type="InterPro" id="IPR047817">
    <property type="entry name" value="ABC2_TM_bact-type"/>
</dbReference>
<accession>A0A0S7BBL6</accession>
<dbReference type="Pfam" id="PF01061">
    <property type="entry name" value="ABC2_membrane"/>
    <property type="match status" value="1"/>
</dbReference>
<evidence type="ECO:0000313" key="8">
    <source>
        <dbReference type="Proteomes" id="UP000055060"/>
    </source>
</evidence>
<dbReference type="PIRSF" id="PIRSF006648">
    <property type="entry name" value="DrrB"/>
    <property type="match status" value="1"/>
</dbReference>
<feature type="transmembrane region" description="Helical" evidence="5">
    <location>
        <begin position="94"/>
        <end position="120"/>
    </location>
</feature>
<evidence type="ECO:0000256" key="3">
    <source>
        <dbReference type="ARBA" id="ARBA00022989"/>
    </source>
</evidence>
<feature type="transmembrane region" description="Helical" evidence="5">
    <location>
        <begin position="160"/>
        <end position="178"/>
    </location>
</feature>
<sequence>MRFMAFASRNRKEILRDPLSVFFGIGFPLAILLLLSAIQANIPVNLFEIGHLAPGIAVFGLSFISLFSGTLLAKDRGEAFLMRLFSSPLTASDFILGYTLPLIPISLAQSGVCFIAAFALGMAVNLNVLLGLVVLIPTAVLFIGIGLLGGSLLNEKQVGGICGALLTNLSAWLSGTWFDLNLVGGGFKTIAYLLPFAHAVDATRAAVAGNYAGIFPHLWWVIGYALVISIIAVIAFRRKMSGDQI</sequence>
<keyword evidence="5" id="KW-0813">Transport</keyword>
<feature type="transmembrane region" description="Helical" evidence="5">
    <location>
        <begin position="52"/>
        <end position="73"/>
    </location>
</feature>
<keyword evidence="5" id="KW-1003">Cell membrane</keyword>
<reference evidence="7" key="1">
    <citation type="submission" date="2015-07" db="EMBL/GenBank/DDBJ databases">
        <title>Draft Genome Sequences of Anaerolinea thermolimosa IMO-1, Bellilinea caldifistulae GOMI-1, Leptolinea tardivitalis YMTK-2, Levilinea saccharolytica KIBI-1,Longilinea arvoryzae KOME-1, Previously Described as Members of the Anaerolineaceae (Chloroflexi).</title>
        <authorList>
            <person name="Sekiguchi Y."/>
            <person name="Ohashi A."/>
            <person name="Matsuura N."/>
            <person name="Tourlousse M.D."/>
        </authorList>
    </citation>
    <scope>NUCLEOTIDE SEQUENCE [LARGE SCALE GENOMIC DNA]</scope>
    <source>
        <strain evidence="7">KOME-1</strain>
    </source>
</reference>
<keyword evidence="4 5" id="KW-0472">Membrane</keyword>
<name>A0A0S7BBL6_9CHLR</name>
<dbReference type="PRINTS" id="PR00164">
    <property type="entry name" value="ABC2TRNSPORT"/>
</dbReference>
<evidence type="ECO:0000259" key="6">
    <source>
        <dbReference type="PROSITE" id="PS51012"/>
    </source>
</evidence>
<evidence type="ECO:0000256" key="1">
    <source>
        <dbReference type="ARBA" id="ARBA00004141"/>
    </source>
</evidence>
<dbReference type="GO" id="GO:0043190">
    <property type="term" value="C:ATP-binding cassette (ABC) transporter complex"/>
    <property type="evidence" value="ECO:0007669"/>
    <property type="project" value="InterPro"/>
</dbReference>
<keyword evidence="2 5" id="KW-0812">Transmembrane</keyword>
<evidence type="ECO:0000256" key="2">
    <source>
        <dbReference type="ARBA" id="ARBA00022692"/>
    </source>
</evidence>
<dbReference type="OrthoDB" id="162334at2"/>
<dbReference type="RefSeq" id="WP_075074281.1">
    <property type="nucleotide sequence ID" value="NZ_DF967972.1"/>
</dbReference>
<dbReference type="EMBL" id="DF967972">
    <property type="protein sequence ID" value="GAP15079.1"/>
    <property type="molecule type" value="Genomic_DNA"/>
</dbReference>
<proteinExistence type="inferred from homology"/>
<dbReference type="GO" id="GO:0140359">
    <property type="term" value="F:ABC-type transporter activity"/>
    <property type="evidence" value="ECO:0007669"/>
    <property type="project" value="InterPro"/>
</dbReference>
<comment type="similarity">
    <text evidence="5">Belongs to the ABC-2 integral membrane protein family.</text>
</comment>
<feature type="domain" description="ABC transmembrane type-2" evidence="6">
    <location>
        <begin position="19"/>
        <end position="239"/>
    </location>
</feature>
<comment type="subcellular location">
    <subcellularLocation>
        <location evidence="5">Cell membrane</location>
        <topology evidence="5">Multi-pass membrane protein</topology>
    </subcellularLocation>
    <subcellularLocation>
        <location evidence="1">Membrane</location>
        <topology evidence="1">Multi-pass membrane protein</topology>
    </subcellularLocation>
</comment>
<evidence type="ECO:0000256" key="4">
    <source>
        <dbReference type="ARBA" id="ARBA00023136"/>
    </source>
</evidence>
<dbReference type="STRING" id="360412.LARV_02859"/>
<feature type="transmembrane region" description="Helical" evidence="5">
    <location>
        <begin position="21"/>
        <end position="40"/>
    </location>
</feature>
<protein>
    <recommendedName>
        <fullName evidence="5">Transport permease protein</fullName>
    </recommendedName>
</protein>
<dbReference type="InterPro" id="IPR000412">
    <property type="entry name" value="ABC_2_transport"/>
</dbReference>